<accession>A0A9W9ZRK0</accession>
<dbReference type="Proteomes" id="UP001163046">
    <property type="component" value="Unassembled WGS sequence"/>
</dbReference>
<dbReference type="InterPro" id="IPR011598">
    <property type="entry name" value="bHLH_dom"/>
</dbReference>
<reference evidence="3" key="1">
    <citation type="submission" date="2023-01" db="EMBL/GenBank/DDBJ databases">
        <title>Genome assembly of the deep-sea coral Lophelia pertusa.</title>
        <authorList>
            <person name="Herrera S."/>
            <person name="Cordes E."/>
        </authorList>
    </citation>
    <scope>NUCLEOTIDE SEQUENCE</scope>
    <source>
        <strain evidence="3">USNM1676648</strain>
        <tissue evidence="3">Polyp</tissue>
    </source>
</reference>
<evidence type="ECO:0000259" key="2">
    <source>
        <dbReference type="PROSITE" id="PS50888"/>
    </source>
</evidence>
<feature type="compositionally biased region" description="Basic and acidic residues" evidence="1">
    <location>
        <begin position="66"/>
        <end position="83"/>
    </location>
</feature>
<dbReference type="AlphaFoldDB" id="A0A9W9ZRK0"/>
<name>A0A9W9ZRK0_9CNID</name>
<comment type="caution">
    <text evidence="3">The sequence shown here is derived from an EMBL/GenBank/DDBJ whole genome shotgun (WGS) entry which is preliminary data.</text>
</comment>
<evidence type="ECO:0000313" key="3">
    <source>
        <dbReference type="EMBL" id="KAJ7386432.1"/>
    </source>
</evidence>
<dbReference type="EMBL" id="MU825876">
    <property type="protein sequence ID" value="KAJ7386432.1"/>
    <property type="molecule type" value="Genomic_DNA"/>
</dbReference>
<organism evidence="3 4">
    <name type="scientific">Desmophyllum pertusum</name>
    <dbReference type="NCBI Taxonomy" id="174260"/>
    <lineage>
        <taxon>Eukaryota</taxon>
        <taxon>Metazoa</taxon>
        <taxon>Cnidaria</taxon>
        <taxon>Anthozoa</taxon>
        <taxon>Hexacorallia</taxon>
        <taxon>Scleractinia</taxon>
        <taxon>Caryophylliina</taxon>
        <taxon>Caryophylliidae</taxon>
        <taxon>Desmophyllum</taxon>
    </lineage>
</organism>
<dbReference type="InterPro" id="IPR050359">
    <property type="entry name" value="bHLH_transcription_factors"/>
</dbReference>
<dbReference type="GO" id="GO:0061564">
    <property type="term" value="P:axon development"/>
    <property type="evidence" value="ECO:0007669"/>
    <property type="project" value="TreeGrafter"/>
</dbReference>
<feature type="compositionally biased region" description="Polar residues" evidence="1">
    <location>
        <begin position="54"/>
        <end position="64"/>
    </location>
</feature>
<dbReference type="SMART" id="SM00353">
    <property type="entry name" value="HLH"/>
    <property type="match status" value="1"/>
</dbReference>
<gene>
    <name evidence="3" type="ORF">OS493_008560</name>
</gene>
<dbReference type="Pfam" id="PF00010">
    <property type="entry name" value="HLH"/>
    <property type="match status" value="1"/>
</dbReference>
<dbReference type="Gene3D" id="4.10.280.10">
    <property type="entry name" value="Helix-loop-helix DNA-binding domain"/>
    <property type="match status" value="1"/>
</dbReference>
<dbReference type="PANTHER" id="PTHR19290:SF163">
    <property type="entry name" value="BASIC HELIX-LOOP-HELIX NEURAL TRANSCRIPTION FACTOR TAP"/>
    <property type="match status" value="1"/>
</dbReference>
<dbReference type="GO" id="GO:0005634">
    <property type="term" value="C:nucleus"/>
    <property type="evidence" value="ECO:0007669"/>
    <property type="project" value="TreeGrafter"/>
</dbReference>
<feature type="domain" description="BHLH" evidence="2">
    <location>
        <begin position="73"/>
        <end position="129"/>
    </location>
</feature>
<dbReference type="GO" id="GO:0007423">
    <property type="term" value="P:sensory organ development"/>
    <property type="evidence" value="ECO:0007669"/>
    <property type="project" value="TreeGrafter"/>
</dbReference>
<keyword evidence="4" id="KW-1185">Reference proteome</keyword>
<dbReference type="GO" id="GO:0046983">
    <property type="term" value="F:protein dimerization activity"/>
    <property type="evidence" value="ECO:0007669"/>
    <property type="project" value="InterPro"/>
</dbReference>
<proteinExistence type="predicted"/>
<dbReference type="GO" id="GO:0000981">
    <property type="term" value="F:DNA-binding transcription factor activity, RNA polymerase II-specific"/>
    <property type="evidence" value="ECO:0007669"/>
    <property type="project" value="TreeGrafter"/>
</dbReference>
<dbReference type="OrthoDB" id="6022561at2759"/>
<dbReference type="GO" id="GO:0070888">
    <property type="term" value="F:E-box binding"/>
    <property type="evidence" value="ECO:0007669"/>
    <property type="project" value="TreeGrafter"/>
</dbReference>
<sequence length="137" mass="16451">MNKMWLNPTYIRSEAAIMQVTYPEEKTYSNETLVLNQSPTPTPWAEQFHQEQQNRISNHASSKPQMVDKLDKRRRENNCNRERGRQRRMREAFNVLRTVIPDYLSEREPGDRLSRIQTLRMAKNYIVMLYEMLEKST</sequence>
<dbReference type="GO" id="GO:0045944">
    <property type="term" value="P:positive regulation of transcription by RNA polymerase II"/>
    <property type="evidence" value="ECO:0007669"/>
    <property type="project" value="TreeGrafter"/>
</dbReference>
<evidence type="ECO:0000256" key="1">
    <source>
        <dbReference type="SAM" id="MobiDB-lite"/>
    </source>
</evidence>
<dbReference type="PROSITE" id="PS50888">
    <property type="entry name" value="BHLH"/>
    <property type="match status" value="1"/>
</dbReference>
<dbReference type="InterPro" id="IPR036638">
    <property type="entry name" value="HLH_DNA-bd_sf"/>
</dbReference>
<dbReference type="PANTHER" id="PTHR19290">
    <property type="entry name" value="BASIC HELIX-LOOP-HELIX PROTEIN NEUROGENIN-RELATED"/>
    <property type="match status" value="1"/>
</dbReference>
<dbReference type="SUPFAM" id="SSF47459">
    <property type="entry name" value="HLH, helix-loop-helix DNA-binding domain"/>
    <property type="match status" value="1"/>
</dbReference>
<evidence type="ECO:0000313" key="4">
    <source>
        <dbReference type="Proteomes" id="UP001163046"/>
    </source>
</evidence>
<feature type="region of interest" description="Disordered" evidence="1">
    <location>
        <begin position="54"/>
        <end position="86"/>
    </location>
</feature>
<protein>
    <recommendedName>
        <fullName evidence="2">BHLH domain-containing protein</fullName>
    </recommendedName>
</protein>